<proteinExistence type="predicted"/>
<accession>A0A4U8UKM6</accession>
<dbReference type="SUPFAM" id="SSF53098">
    <property type="entry name" value="Ribonuclease H-like"/>
    <property type="match status" value="1"/>
</dbReference>
<dbReference type="GO" id="GO:0003676">
    <property type="term" value="F:nucleic acid binding"/>
    <property type="evidence" value="ECO:0007669"/>
    <property type="project" value="InterPro"/>
</dbReference>
<comment type="caution">
    <text evidence="1">The sequence shown here is derived from an EMBL/GenBank/DDBJ whole genome shotgun (WGS) entry which is preliminary data.</text>
</comment>
<dbReference type="EMBL" id="AZBU02000001">
    <property type="protein sequence ID" value="TMS33291.1"/>
    <property type="molecule type" value="Genomic_DNA"/>
</dbReference>
<dbReference type="STRING" id="34508.A0A4U8UKM6"/>
<sequence length="233" mass="26872">MEGNLKLFKDPEGIWRCGGRLRNADLPYGTKFPIFIDNKHPLANLIVREEHWTNQPRNYHLSQRSAVNHIGHSTEVLDSGDQEARPYHRRQMRGMPAIQSLPLKCPELQDLPTRAVSVARPFQHTGLDYFGPLYMVGEPKNRRVTSRLPKLSDNPEGGPQKVYGVIFTCTVTRMVHLELVGDMTTINFLRALRRFISEKDKPDDITCDKDHKCCWRKSYSRCTSKRALKTRKS</sequence>
<dbReference type="EMBL" id="CM016762">
    <property type="protein sequence ID" value="TMS33291.1"/>
    <property type="molecule type" value="Genomic_DNA"/>
</dbReference>
<dbReference type="Proteomes" id="UP000298663">
    <property type="component" value="Chromosome X"/>
</dbReference>
<evidence type="ECO:0000313" key="1">
    <source>
        <dbReference type="EMBL" id="TMS33291.1"/>
    </source>
</evidence>
<name>A0A4U8UKM6_STECR</name>
<gene>
    <name evidence="1" type="ORF">L596_001050</name>
</gene>
<dbReference type="InterPro" id="IPR012337">
    <property type="entry name" value="RNaseH-like_sf"/>
</dbReference>
<dbReference type="InterPro" id="IPR036397">
    <property type="entry name" value="RNaseH_sf"/>
</dbReference>
<protein>
    <submittedName>
        <fullName evidence="1">Uncharacterized protein</fullName>
    </submittedName>
</protein>
<dbReference type="OrthoDB" id="7763782at2759"/>
<dbReference type="PANTHER" id="PTHR47331">
    <property type="entry name" value="PHD-TYPE DOMAIN-CONTAINING PROTEIN"/>
    <property type="match status" value="1"/>
</dbReference>
<dbReference type="Gene3D" id="3.30.420.10">
    <property type="entry name" value="Ribonuclease H-like superfamily/Ribonuclease H"/>
    <property type="match status" value="1"/>
</dbReference>
<evidence type="ECO:0000313" key="2">
    <source>
        <dbReference type="Proteomes" id="UP000298663"/>
    </source>
</evidence>
<dbReference type="AlphaFoldDB" id="A0A4U8UKM6"/>
<reference evidence="1 2" key="2">
    <citation type="journal article" date="2019" name="G3 (Bethesda)">
        <title>Hybrid Assembly of the Genome of the Entomopathogenic Nematode Steinernema carpocapsae Identifies the X-Chromosome.</title>
        <authorList>
            <person name="Serra L."/>
            <person name="Macchietto M."/>
            <person name="Macias-Munoz A."/>
            <person name="McGill C.J."/>
            <person name="Rodriguez I.M."/>
            <person name="Rodriguez B."/>
            <person name="Murad R."/>
            <person name="Mortazavi A."/>
        </authorList>
    </citation>
    <scope>NUCLEOTIDE SEQUENCE [LARGE SCALE GENOMIC DNA]</scope>
    <source>
        <strain evidence="1 2">ALL</strain>
    </source>
</reference>
<keyword evidence="2" id="KW-1185">Reference proteome</keyword>
<organism evidence="1 2">
    <name type="scientific">Steinernema carpocapsae</name>
    <name type="common">Entomopathogenic nematode</name>
    <dbReference type="NCBI Taxonomy" id="34508"/>
    <lineage>
        <taxon>Eukaryota</taxon>
        <taxon>Metazoa</taxon>
        <taxon>Ecdysozoa</taxon>
        <taxon>Nematoda</taxon>
        <taxon>Chromadorea</taxon>
        <taxon>Rhabditida</taxon>
        <taxon>Tylenchina</taxon>
        <taxon>Panagrolaimomorpha</taxon>
        <taxon>Strongyloidoidea</taxon>
        <taxon>Steinernematidae</taxon>
        <taxon>Steinernema</taxon>
    </lineage>
</organism>
<reference evidence="1 2" key="1">
    <citation type="journal article" date="2015" name="Genome Biol.">
        <title>Comparative genomics of Steinernema reveals deeply conserved gene regulatory networks.</title>
        <authorList>
            <person name="Dillman A.R."/>
            <person name="Macchietto M."/>
            <person name="Porter C.F."/>
            <person name="Rogers A."/>
            <person name="Williams B."/>
            <person name="Antoshechkin I."/>
            <person name="Lee M.M."/>
            <person name="Goodwin Z."/>
            <person name="Lu X."/>
            <person name="Lewis E.E."/>
            <person name="Goodrich-Blair H."/>
            <person name="Stock S.P."/>
            <person name="Adams B.J."/>
            <person name="Sternberg P.W."/>
            <person name="Mortazavi A."/>
        </authorList>
    </citation>
    <scope>NUCLEOTIDE SEQUENCE [LARGE SCALE GENOMIC DNA]</scope>
    <source>
        <strain evidence="1 2">ALL</strain>
    </source>
</reference>